<reference evidence="3" key="1">
    <citation type="submission" date="2022-02" db="EMBL/GenBank/DDBJ databases">
        <title>Qipengyuania spongiae sp. nov., isolated from marine sponge.</title>
        <authorList>
            <person name="Li Z."/>
            <person name="Zhang M."/>
        </authorList>
    </citation>
    <scope>NUCLEOTIDE SEQUENCE</scope>
    <source>
        <strain evidence="3">PHS-Z21</strain>
    </source>
</reference>
<protein>
    <submittedName>
        <fullName evidence="3">Preprotein translocase subunit YajC</fullName>
    </submittedName>
</protein>
<dbReference type="EMBL" id="CP092471">
    <property type="protein sequence ID" value="UVI38986.1"/>
    <property type="molecule type" value="Genomic_DNA"/>
</dbReference>
<gene>
    <name evidence="3" type="ORF">L1F33_12205</name>
</gene>
<dbReference type="Proteomes" id="UP001065265">
    <property type="component" value="Chromosome"/>
</dbReference>
<accession>A0ABY5T0Y6</accession>
<evidence type="ECO:0000256" key="1">
    <source>
        <dbReference type="SAM" id="MobiDB-lite"/>
    </source>
</evidence>
<evidence type="ECO:0000313" key="4">
    <source>
        <dbReference type="Proteomes" id="UP001065265"/>
    </source>
</evidence>
<name>A0ABY5T0Y6_9SPHN</name>
<dbReference type="SUPFAM" id="SSF56935">
    <property type="entry name" value="Porins"/>
    <property type="match status" value="1"/>
</dbReference>
<evidence type="ECO:0000313" key="3">
    <source>
        <dbReference type="EMBL" id="UVI38986.1"/>
    </source>
</evidence>
<feature type="compositionally biased region" description="Polar residues" evidence="1">
    <location>
        <begin position="24"/>
        <end position="34"/>
    </location>
</feature>
<feature type="signal peptide" evidence="2">
    <location>
        <begin position="1"/>
        <end position="21"/>
    </location>
</feature>
<sequence length="554" mass="58075">MRRLALIAALAPLTLAAGPLAAQSYQGRDSSTRQGGEGREASGSTTRGASIQPYIEASQIVTWQISPGDDVLTYTQLAAGVDAAVQGRNNAASVSLRYERNIGYGDAADSDALTGLARGYTTLVRDALTLEAGGLASRSSVDTGGRNVFNPAIDGDFSTETYAGYIGPNLATRIDNVEVTANYRLGYTKVDGPDILASGGNRIDVFDESVTHSANIRAGVAPYEPLPVGLGIGAGYFQEDVNNLDQRVRDAYVRGDVTIPVTPVLAVVGGVGIEDVEVSSRDAVRNAAGVPVVGADGRFVTDESSPRRLAFEADGLIWDVGVVWRPSNRTSLEAHFGHRYDSETFYGNFSWQPDRNSNVGIAVYDGISGFGGRLTDALAALPTDFQVIRDPVSGEIIGCAGSVGAGSCLDGAFGSIRSSVFRSRGIAASYSRQVGLSTVSVGAGYDRRNFIGAEGTVLAAANGIVDETVYLNAGASGPLSRNSSYTVTTYASWFDSGATNLGDTFALGSSAAYYRNLTRNLTARAAIALNYLDSDLTAEDLKTASALVGLRYDF</sequence>
<organism evidence="3 4">
    <name type="scientific">Qipengyuania spongiae</name>
    <dbReference type="NCBI Taxonomy" id="2909673"/>
    <lineage>
        <taxon>Bacteria</taxon>
        <taxon>Pseudomonadati</taxon>
        <taxon>Pseudomonadota</taxon>
        <taxon>Alphaproteobacteria</taxon>
        <taxon>Sphingomonadales</taxon>
        <taxon>Erythrobacteraceae</taxon>
        <taxon>Qipengyuania</taxon>
    </lineage>
</organism>
<feature type="chain" id="PRO_5047076251" evidence="2">
    <location>
        <begin position="22"/>
        <end position="554"/>
    </location>
</feature>
<feature type="region of interest" description="Disordered" evidence="1">
    <location>
        <begin position="24"/>
        <end position="48"/>
    </location>
</feature>
<proteinExistence type="predicted"/>
<keyword evidence="2" id="KW-0732">Signal</keyword>
<evidence type="ECO:0000256" key="2">
    <source>
        <dbReference type="SAM" id="SignalP"/>
    </source>
</evidence>
<keyword evidence="4" id="KW-1185">Reference proteome</keyword>
<dbReference type="RefSeq" id="WP_265558168.1">
    <property type="nucleotide sequence ID" value="NZ_CP092471.1"/>
</dbReference>